<dbReference type="AlphaFoldDB" id="A0A067M8X4"/>
<dbReference type="EMBL" id="KL198096">
    <property type="protein sequence ID" value="KDQ08036.1"/>
    <property type="molecule type" value="Genomic_DNA"/>
</dbReference>
<evidence type="ECO:0000259" key="3">
    <source>
        <dbReference type="PROSITE" id="PS50102"/>
    </source>
</evidence>
<keyword evidence="6" id="KW-1185">Reference proteome</keyword>
<dbReference type="PANTHER" id="PTHR18806:SF4">
    <property type="entry name" value="RNA-BINDING PROTEIN 25"/>
    <property type="match status" value="1"/>
</dbReference>
<dbReference type="HOGENOM" id="CLU_009938_1_1_1"/>
<dbReference type="PANTHER" id="PTHR18806">
    <property type="entry name" value="RBM25 PROTEIN"/>
    <property type="match status" value="1"/>
</dbReference>
<dbReference type="InterPro" id="IPR002483">
    <property type="entry name" value="PWI_dom"/>
</dbReference>
<dbReference type="Pfam" id="PF00076">
    <property type="entry name" value="RRM_1"/>
    <property type="match status" value="1"/>
</dbReference>
<evidence type="ECO:0000256" key="2">
    <source>
        <dbReference type="SAM" id="MobiDB-lite"/>
    </source>
</evidence>
<accession>A0A067M8X4</accession>
<dbReference type="InterPro" id="IPR034268">
    <property type="entry name" value="RBM25_RRM"/>
</dbReference>
<dbReference type="SUPFAM" id="SSF54928">
    <property type="entry name" value="RNA-binding domain, RBD"/>
    <property type="match status" value="1"/>
</dbReference>
<dbReference type="SMART" id="SM00360">
    <property type="entry name" value="RRM"/>
    <property type="match status" value="1"/>
</dbReference>
<dbReference type="PROSITE" id="PS50102">
    <property type="entry name" value="RRM"/>
    <property type="match status" value="1"/>
</dbReference>
<dbReference type="InterPro" id="IPR035979">
    <property type="entry name" value="RBD_domain_sf"/>
</dbReference>
<evidence type="ECO:0000259" key="4">
    <source>
        <dbReference type="PROSITE" id="PS51025"/>
    </source>
</evidence>
<feature type="domain" description="PWI" evidence="4">
    <location>
        <begin position="501"/>
        <end position="599"/>
    </location>
</feature>
<dbReference type="Gene3D" id="1.20.1390.10">
    <property type="entry name" value="PWI domain"/>
    <property type="match status" value="1"/>
</dbReference>
<dbReference type="GO" id="GO:0003729">
    <property type="term" value="F:mRNA binding"/>
    <property type="evidence" value="ECO:0007669"/>
    <property type="project" value="TreeGrafter"/>
</dbReference>
<protein>
    <recommendedName>
        <fullName evidence="7">PWI domain-containing protein</fullName>
    </recommendedName>
</protein>
<dbReference type="CDD" id="cd12446">
    <property type="entry name" value="RRM_RBM25"/>
    <property type="match status" value="1"/>
</dbReference>
<feature type="region of interest" description="Disordered" evidence="2">
    <location>
        <begin position="182"/>
        <end position="311"/>
    </location>
</feature>
<dbReference type="Pfam" id="PF01480">
    <property type="entry name" value="PWI"/>
    <property type="match status" value="1"/>
</dbReference>
<feature type="compositionally biased region" description="Basic and acidic residues" evidence="2">
    <location>
        <begin position="262"/>
        <end position="278"/>
    </location>
</feature>
<dbReference type="PROSITE" id="PS51025">
    <property type="entry name" value="PWI"/>
    <property type="match status" value="1"/>
</dbReference>
<feature type="region of interest" description="Disordered" evidence="2">
    <location>
        <begin position="123"/>
        <end position="144"/>
    </location>
</feature>
<dbReference type="Proteomes" id="UP000027195">
    <property type="component" value="Unassembled WGS sequence"/>
</dbReference>
<dbReference type="InterPro" id="IPR052768">
    <property type="entry name" value="RBM25"/>
</dbReference>
<dbReference type="SMART" id="SM00311">
    <property type="entry name" value="PWI"/>
    <property type="match status" value="1"/>
</dbReference>
<proteinExistence type="predicted"/>
<evidence type="ECO:0008006" key="7">
    <source>
        <dbReference type="Google" id="ProtNLM"/>
    </source>
</evidence>
<dbReference type="GO" id="GO:0005681">
    <property type="term" value="C:spliceosomal complex"/>
    <property type="evidence" value="ECO:0007669"/>
    <property type="project" value="TreeGrafter"/>
</dbReference>
<dbReference type="FunCoup" id="A0A067M8X4">
    <property type="interactions" value="672"/>
</dbReference>
<feature type="domain" description="RRM" evidence="3">
    <location>
        <begin position="5"/>
        <end position="89"/>
    </location>
</feature>
<dbReference type="Gene3D" id="3.30.70.330">
    <property type="match status" value="1"/>
</dbReference>
<feature type="compositionally biased region" description="Gly residues" evidence="2">
    <location>
        <begin position="206"/>
        <end position="217"/>
    </location>
</feature>
<gene>
    <name evidence="5" type="ORF">BOTBODRAFT_38252</name>
</gene>
<feature type="compositionally biased region" description="Basic and acidic residues" evidence="2">
    <location>
        <begin position="286"/>
        <end position="311"/>
    </location>
</feature>
<dbReference type="STRING" id="930990.A0A067M8X4"/>
<feature type="compositionally biased region" description="Basic and acidic residues" evidence="2">
    <location>
        <begin position="182"/>
        <end position="196"/>
    </location>
</feature>
<dbReference type="InParanoid" id="A0A067M8X4"/>
<reference evidence="6" key="1">
    <citation type="journal article" date="2014" name="Proc. Natl. Acad. Sci. U.S.A.">
        <title>Extensive sampling of basidiomycete genomes demonstrates inadequacy of the white-rot/brown-rot paradigm for wood decay fungi.</title>
        <authorList>
            <person name="Riley R."/>
            <person name="Salamov A.A."/>
            <person name="Brown D.W."/>
            <person name="Nagy L.G."/>
            <person name="Floudas D."/>
            <person name="Held B.W."/>
            <person name="Levasseur A."/>
            <person name="Lombard V."/>
            <person name="Morin E."/>
            <person name="Otillar R."/>
            <person name="Lindquist E.A."/>
            <person name="Sun H."/>
            <person name="LaButti K.M."/>
            <person name="Schmutz J."/>
            <person name="Jabbour D."/>
            <person name="Luo H."/>
            <person name="Baker S.E."/>
            <person name="Pisabarro A.G."/>
            <person name="Walton J.D."/>
            <person name="Blanchette R.A."/>
            <person name="Henrissat B."/>
            <person name="Martin F."/>
            <person name="Cullen D."/>
            <person name="Hibbett D.S."/>
            <person name="Grigoriev I.V."/>
        </authorList>
    </citation>
    <scope>NUCLEOTIDE SEQUENCE [LARGE SCALE GENOMIC DNA]</scope>
    <source>
        <strain evidence="6">FD-172 SS1</strain>
    </source>
</reference>
<organism evidence="5 6">
    <name type="scientific">Botryobasidium botryosum (strain FD-172 SS1)</name>
    <dbReference type="NCBI Taxonomy" id="930990"/>
    <lineage>
        <taxon>Eukaryota</taxon>
        <taxon>Fungi</taxon>
        <taxon>Dikarya</taxon>
        <taxon>Basidiomycota</taxon>
        <taxon>Agaricomycotina</taxon>
        <taxon>Agaricomycetes</taxon>
        <taxon>Cantharellales</taxon>
        <taxon>Botryobasidiaceae</taxon>
        <taxon>Botryobasidium</taxon>
    </lineage>
</organism>
<dbReference type="OrthoDB" id="6275295at2759"/>
<sequence length="601" mass="67298">MEKLTTLFVGSISTGITDAFLTSLFSACGSLRSFKRLTGATGKPQAFGFAEFEEPDSVSRALSLLNGLQLPAIDSDDPPKKLLVKADDKTRAFLDVYESQRMRTDADDTTTLTAQTLISSILSSLSSGAPPPSADPMDTSEPKKRENFVIPPHLQDLQEADLPENQRGLVISEIALFRERAAKRERDKAQAEKEKSGGMGMSRSAGVGGFSGIGGMGAVPSGPKERVWGRPGGHQQQSPGDHRGGFGQGPQGFSKPVGFVRGGEDGRSGYDEQRPEEIEKTDEELERERKEARRRDEEASLRDRERRYEPRERTRIAQIERVISRDAAIEEAQLRDREEMKKRLEVWDDDESDELFYVDRAKWRIYRQRHLATELAADASSRALEARQAEHLRAESEAFLARQMEEMRSLAEEQRKAGLLLEDGAPVRLSIAAVATDKSGEKEKGEKEKGVAGMFGVEEEEEGVRKRKGPMVKLDFAGMDGVEARKERLEKVRNGVSNDKDVLWKTKIRWEALPDQLIDTKMERLAKRKMTSYLGELDDDDLVMFVLEHLKDHKGPQKLVEGLEPVLEEEANEFVVSLWRQVVFESGAYLEGLETGEMVVD</sequence>
<keyword evidence="1" id="KW-0694">RNA-binding</keyword>
<evidence type="ECO:0000313" key="5">
    <source>
        <dbReference type="EMBL" id="KDQ08036.1"/>
    </source>
</evidence>
<name>A0A067M8X4_BOTB1</name>
<evidence type="ECO:0000256" key="1">
    <source>
        <dbReference type="PROSITE-ProRule" id="PRU00176"/>
    </source>
</evidence>
<dbReference type="InterPro" id="IPR000504">
    <property type="entry name" value="RRM_dom"/>
</dbReference>
<dbReference type="InterPro" id="IPR012677">
    <property type="entry name" value="Nucleotide-bd_a/b_plait_sf"/>
</dbReference>
<evidence type="ECO:0000313" key="6">
    <source>
        <dbReference type="Proteomes" id="UP000027195"/>
    </source>
</evidence>